<gene>
    <name evidence="2" type="ORF">WJX74_005539</name>
</gene>
<feature type="compositionally biased region" description="Basic and acidic residues" evidence="1">
    <location>
        <begin position="374"/>
        <end position="386"/>
    </location>
</feature>
<feature type="region of interest" description="Disordered" evidence="1">
    <location>
        <begin position="600"/>
        <end position="824"/>
    </location>
</feature>
<feature type="compositionally biased region" description="Polar residues" evidence="1">
    <location>
        <begin position="347"/>
        <end position="372"/>
    </location>
</feature>
<feature type="region of interest" description="Disordered" evidence="1">
    <location>
        <begin position="532"/>
        <end position="566"/>
    </location>
</feature>
<feature type="compositionally biased region" description="Basic and acidic residues" evidence="1">
    <location>
        <begin position="193"/>
        <end position="202"/>
    </location>
</feature>
<protein>
    <submittedName>
        <fullName evidence="2">Uncharacterized protein</fullName>
    </submittedName>
</protein>
<proteinExistence type="predicted"/>
<feature type="compositionally biased region" description="Low complexity" evidence="1">
    <location>
        <begin position="267"/>
        <end position="278"/>
    </location>
</feature>
<dbReference type="AlphaFoldDB" id="A0AAW1QC24"/>
<feature type="compositionally biased region" description="Low complexity" evidence="1">
    <location>
        <begin position="109"/>
        <end position="130"/>
    </location>
</feature>
<comment type="caution">
    <text evidence="2">The sequence shown here is derived from an EMBL/GenBank/DDBJ whole genome shotgun (WGS) entry which is preliminary data.</text>
</comment>
<feature type="region of interest" description="Disordered" evidence="1">
    <location>
        <begin position="290"/>
        <end position="398"/>
    </location>
</feature>
<feature type="compositionally biased region" description="Basic and acidic residues" evidence="1">
    <location>
        <begin position="623"/>
        <end position="634"/>
    </location>
</feature>
<sequence>MGVRSVFCVEPPPEGPGQLDKTTSNAKQPRGILRKVRSVLKGELGNNGADQQSGSSPWPEMDAQSPNMVAKPAPGIQPGPKAQSPSKDITAVAVPAAQPAQGSQVIPNTGPAARPPSAAGAAPTGSGTSRPGSAKGKGPSRVASRSNSTTGRLMGLLKSGGSKDFNRAPDPKSARVTETNPKSVRTTESNYDFTDHTRKRPSDAQVSISPKTRPGGILGVPETILDSNNSVDGIQGVPAPVILVGDQTRAGPLKDSPTPQADPPAPSASASGAVRASQVSTFDAITAKHAAAAAVPHSAPTNAAAPTASRTAAVNPQPAAAPVQVAPPAASAKKPITSLEDVDAMVPQQSENSSDFITSSRSQYNRGNNPTGKGNEDFETPRDRPEVTTGAASNSAGYDIRAAPDVSVSSSTRFGRIWDHPDDAPPGNTSLGGNDTAISGNWQLGLNPNQEGQAVGQSASRSGHMSAILAAQAGFPATHTGHIIPHGGESLGGGIQRTWSQEGGMLHEPSHVSESSPTKTVRVLDRAGSGDIPKAKVTLGGHTRMGGFQDWGDEVTGGNNDSPLYHQRSHLAPRDLYEEPRERHVQQPQAAAVVGQPRLEQHVPPPSAFSNPDAQFDQPSSDQDSHRAMFEASKHHARSANGSQNTEHGPIHSGNEHPANFRSDNRQEASREIQRGDGFESGNQESGAGRRSHATEVPQEHFNKSVREIERQGSGSDIPHSKVTMGPKTRLGGFGDWSQDQLTGSSAAASAVAPSGSSGHSNFNPQAPSASWGPSGVVGDARSAHTRGPQDAFGQRPSAVSGPMEVSFSTPKRPTGVGERGGLSSHAIELSADKYGGHYDNGVISTPDELYTTAESIPTPLLVRGQGGNSYSRNEAGFHSPGSSAVPQGVGPGDLAKEVKGPQARASKGLAQSGSKDQLALDSEGEEWLTAEGVRSAGSPEMRVRMLDAETKRLGTINTGSSGEEGKIKAHTVRQRIASDEDTPMSPSTVKAKGYWTNTAGPRLRPSETGVAR</sequence>
<feature type="compositionally biased region" description="Polar residues" evidence="1">
    <location>
        <begin position="176"/>
        <end position="192"/>
    </location>
</feature>
<accession>A0AAW1QC24</accession>
<reference evidence="2 3" key="1">
    <citation type="journal article" date="2024" name="Nat. Commun.">
        <title>Phylogenomics reveals the evolutionary origins of lichenization in chlorophyte algae.</title>
        <authorList>
            <person name="Puginier C."/>
            <person name="Libourel C."/>
            <person name="Otte J."/>
            <person name="Skaloud P."/>
            <person name="Haon M."/>
            <person name="Grisel S."/>
            <person name="Petersen M."/>
            <person name="Berrin J.G."/>
            <person name="Delaux P.M."/>
            <person name="Dal Grande F."/>
            <person name="Keller J."/>
        </authorList>
    </citation>
    <scope>NUCLEOTIDE SEQUENCE [LARGE SCALE GENOMIC DNA]</scope>
    <source>
        <strain evidence="2 3">SAG 2145</strain>
    </source>
</reference>
<keyword evidence="3" id="KW-1185">Reference proteome</keyword>
<feature type="compositionally biased region" description="Polar residues" evidence="1">
    <location>
        <begin position="608"/>
        <end position="622"/>
    </location>
</feature>
<name>A0AAW1QC24_9CHLO</name>
<dbReference type="EMBL" id="JALJOS010000055">
    <property type="protein sequence ID" value="KAK9818776.1"/>
    <property type="molecule type" value="Genomic_DNA"/>
</dbReference>
<feature type="region of interest" description="Disordered" evidence="1">
    <location>
        <begin position="953"/>
        <end position="1013"/>
    </location>
</feature>
<feature type="compositionally biased region" description="Basic and acidic residues" evidence="1">
    <location>
        <begin position="663"/>
        <end position="678"/>
    </location>
</feature>
<feature type="compositionally biased region" description="Basic and acidic residues" evidence="1">
    <location>
        <begin position="698"/>
        <end position="711"/>
    </location>
</feature>
<feature type="region of interest" description="Disordered" evidence="1">
    <location>
        <begin position="1"/>
        <end position="278"/>
    </location>
</feature>
<feature type="compositionally biased region" description="Basic and acidic residues" evidence="1">
    <location>
        <begin position="164"/>
        <end position="175"/>
    </location>
</feature>
<evidence type="ECO:0000256" key="1">
    <source>
        <dbReference type="SAM" id="MobiDB-lite"/>
    </source>
</evidence>
<evidence type="ECO:0000313" key="3">
    <source>
        <dbReference type="Proteomes" id="UP001438707"/>
    </source>
</evidence>
<feature type="region of interest" description="Disordered" evidence="1">
    <location>
        <begin position="860"/>
        <end position="920"/>
    </location>
</feature>
<feature type="compositionally biased region" description="Low complexity" evidence="1">
    <location>
        <begin position="91"/>
        <end position="101"/>
    </location>
</feature>
<dbReference type="Proteomes" id="UP001438707">
    <property type="component" value="Unassembled WGS sequence"/>
</dbReference>
<evidence type="ECO:0000313" key="2">
    <source>
        <dbReference type="EMBL" id="KAK9818776.1"/>
    </source>
</evidence>
<feature type="compositionally biased region" description="Low complexity" evidence="1">
    <location>
        <begin position="290"/>
        <end position="335"/>
    </location>
</feature>
<organism evidence="2 3">
    <name type="scientific">Apatococcus lobatus</name>
    <dbReference type="NCBI Taxonomy" id="904363"/>
    <lineage>
        <taxon>Eukaryota</taxon>
        <taxon>Viridiplantae</taxon>
        <taxon>Chlorophyta</taxon>
        <taxon>core chlorophytes</taxon>
        <taxon>Trebouxiophyceae</taxon>
        <taxon>Chlorellales</taxon>
        <taxon>Chlorellaceae</taxon>
        <taxon>Apatococcus</taxon>
    </lineage>
</organism>
<feature type="compositionally biased region" description="Low complexity" evidence="1">
    <location>
        <begin position="744"/>
        <end position="761"/>
    </location>
</feature>